<dbReference type="GO" id="GO:0046872">
    <property type="term" value="F:metal ion binding"/>
    <property type="evidence" value="ECO:0007669"/>
    <property type="project" value="UniProtKB-KW"/>
</dbReference>
<dbReference type="InterPro" id="IPR050295">
    <property type="entry name" value="Plant_2OG-oxidoreductases"/>
</dbReference>
<dbReference type="PANTHER" id="PTHR47991">
    <property type="entry name" value="OXOGLUTARATE/IRON-DEPENDENT DIOXYGENASE"/>
    <property type="match status" value="1"/>
</dbReference>
<feature type="domain" description="Fe2OG dioxygenase" evidence="3">
    <location>
        <begin position="19"/>
        <end position="124"/>
    </location>
</feature>
<gene>
    <name evidence="4" type="ORF">Cni_G18949</name>
</gene>
<organism evidence="4 5">
    <name type="scientific">Canna indica</name>
    <name type="common">Indian-shot</name>
    <dbReference type="NCBI Taxonomy" id="4628"/>
    <lineage>
        <taxon>Eukaryota</taxon>
        <taxon>Viridiplantae</taxon>
        <taxon>Streptophyta</taxon>
        <taxon>Embryophyta</taxon>
        <taxon>Tracheophyta</taxon>
        <taxon>Spermatophyta</taxon>
        <taxon>Magnoliopsida</taxon>
        <taxon>Liliopsida</taxon>
        <taxon>Zingiberales</taxon>
        <taxon>Cannaceae</taxon>
        <taxon>Canna</taxon>
    </lineage>
</organism>
<evidence type="ECO:0000256" key="2">
    <source>
        <dbReference type="ARBA" id="ARBA00023004"/>
    </source>
</evidence>
<dbReference type="EMBL" id="CP136895">
    <property type="protein sequence ID" value="WOL10195.1"/>
    <property type="molecule type" value="Genomic_DNA"/>
</dbReference>
<proteinExistence type="predicted"/>
<accession>A0AAQ3KKF7</accession>
<name>A0AAQ3KKF7_9LILI</name>
<sequence length="183" mass="20497">MANNLGIKPEEFCNIFHDQPQGIRINYYPPCPKADEVLGLSPHTDGSGLTILLQVSNFQGLQIKNKEKWFPVKPLPGALIANIGDIIEMLSNGEYKSIEHRATINTKSEATKSERLPVATFHSPREDAVVGPLQGLVKKDDKHKTVDFRDYVKALVSSKLDGRRVGDSWKASHYKLLKTEQVY</sequence>
<dbReference type="InterPro" id="IPR027443">
    <property type="entry name" value="IPNS-like_sf"/>
</dbReference>
<evidence type="ECO:0000313" key="4">
    <source>
        <dbReference type="EMBL" id="WOL10195.1"/>
    </source>
</evidence>
<evidence type="ECO:0000259" key="3">
    <source>
        <dbReference type="PROSITE" id="PS51471"/>
    </source>
</evidence>
<protein>
    <recommendedName>
        <fullName evidence="3">Fe2OG dioxygenase domain-containing protein</fullName>
    </recommendedName>
</protein>
<reference evidence="4 5" key="1">
    <citation type="submission" date="2023-10" db="EMBL/GenBank/DDBJ databases">
        <title>Chromosome-scale genome assembly provides insights into flower coloration mechanisms of Canna indica.</title>
        <authorList>
            <person name="Li C."/>
        </authorList>
    </citation>
    <scope>NUCLEOTIDE SEQUENCE [LARGE SCALE GENOMIC DNA]</scope>
    <source>
        <tissue evidence="4">Flower</tissue>
    </source>
</reference>
<keyword evidence="1" id="KW-0479">Metal-binding</keyword>
<dbReference type="InterPro" id="IPR044861">
    <property type="entry name" value="IPNS-like_FE2OG_OXY"/>
</dbReference>
<dbReference type="PROSITE" id="PS51471">
    <property type="entry name" value="FE2OG_OXY"/>
    <property type="match status" value="1"/>
</dbReference>
<dbReference type="AlphaFoldDB" id="A0AAQ3KKF7"/>
<dbReference type="Pfam" id="PF03171">
    <property type="entry name" value="2OG-FeII_Oxy"/>
    <property type="match status" value="1"/>
</dbReference>
<dbReference type="InterPro" id="IPR005123">
    <property type="entry name" value="Oxoglu/Fe-dep_dioxygenase_dom"/>
</dbReference>
<dbReference type="Gene3D" id="2.60.120.330">
    <property type="entry name" value="B-lactam Antibiotic, Isopenicillin N Synthase, Chain"/>
    <property type="match status" value="1"/>
</dbReference>
<dbReference type="SUPFAM" id="SSF51197">
    <property type="entry name" value="Clavaminate synthase-like"/>
    <property type="match status" value="1"/>
</dbReference>
<evidence type="ECO:0000313" key="5">
    <source>
        <dbReference type="Proteomes" id="UP001327560"/>
    </source>
</evidence>
<evidence type="ECO:0000256" key="1">
    <source>
        <dbReference type="ARBA" id="ARBA00022723"/>
    </source>
</evidence>
<keyword evidence="5" id="KW-1185">Reference proteome</keyword>
<dbReference type="Proteomes" id="UP001327560">
    <property type="component" value="Chromosome 6"/>
</dbReference>
<keyword evidence="2" id="KW-0408">Iron</keyword>